<dbReference type="AlphaFoldDB" id="A0A7M7T9G0"/>
<reference evidence="1" key="1">
    <citation type="submission" date="2021-01" db="UniProtKB">
        <authorList>
            <consortium name="EnsemblMetazoa"/>
        </authorList>
    </citation>
    <scope>IDENTIFICATION</scope>
</reference>
<dbReference type="EnsemblMetazoa" id="XM_031928755">
    <property type="protein sequence ID" value="XP_031784615"/>
    <property type="gene ID" value="LOC100679377"/>
</dbReference>
<evidence type="ECO:0000313" key="2">
    <source>
        <dbReference type="Proteomes" id="UP000002358"/>
    </source>
</evidence>
<keyword evidence="2" id="KW-1185">Reference proteome</keyword>
<protein>
    <submittedName>
        <fullName evidence="1">Uncharacterized protein</fullName>
    </submittedName>
</protein>
<dbReference type="KEGG" id="nvi:100679377"/>
<sequence length="257" mass="29003">MVVDITDLINNKKIKGLYRLLEKANLEFVKNSTIQRGQDGYGSSSDCEVSFENTSFYSKKIIVNTGMRAINLALFLSMYQVGKQNIDTEYMYYEISDAIEFVKNISVSRNTGAIICLDLNHCSSKGPNSTVNLEQIYKRLNPEKKVILILDYTSAKSKKISEAIKLFTTHKNVSALILVNSGMKNEQIGADMNPYGTLRFIARTSDDMNKLYYAAIICLQTLEERLPKQSHNIRKAYKDVGAVITNAAIYTRDEGFN</sequence>
<accession>A0A7M7T9G0</accession>
<organism evidence="1 2">
    <name type="scientific">Nasonia vitripennis</name>
    <name type="common">Parasitic wasp</name>
    <dbReference type="NCBI Taxonomy" id="7425"/>
    <lineage>
        <taxon>Eukaryota</taxon>
        <taxon>Metazoa</taxon>
        <taxon>Ecdysozoa</taxon>
        <taxon>Arthropoda</taxon>
        <taxon>Hexapoda</taxon>
        <taxon>Insecta</taxon>
        <taxon>Pterygota</taxon>
        <taxon>Neoptera</taxon>
        <taxon>Endopterygota</taxon>
        <taxon>Hymenoptera</taxon>
        <taxon>Apocrita</taxon>
        <taxon>Proctotrupomorpha</taxon>
        <taxon>Chalcidoidea</taxon>
        <taxon>Pteromalidae</taxon>
        <taxon>Pteromalinae</taxon>
        <taxon>Nasonia</taxon>
    </lineage>
</organism>
<dbReference type="Proteomes" id="UP000002358">
    <property type="component" value="Chromosome 4"/>
</dbReference>
<proteinExistence type="predicted"/>
<name>A0A7M7T9G0_NASVI</name>
<dbReference type="RefSeq" id="XP_031784615.1">
    <property type="nucleotide sequence ID" value="XM_031928755.2"/>
</dbReference>
<dbReference type="InParanoid" id="A0A7M7T9G0"/>
<dbReference type="GeneID" id="100679377"/>
<evidence type="ECO:0000313" key="1">
    <source>
        <dbReference type="EnsemblMetazoa" id="XP_031784615"/>
    </source>
</evidence>